<dbReference type="Proteomes" id="UP000608154">
    <property type="component" value="Unassembled WGS sequence"/>
</dbReference>
<protein>
    <submittedName>
        <fullName evidence="1">Uncharacterized protein</fullName>
    </submittedName>
</protein>
<reference evidence="1" key="2">
    <citation type="submission" date="2020-09" db="EMBL/GenBank/DDBJ databases">
        <authorList>
            <person name="Sun Q."/>
            <person name="Zhou Y."/>
        </authorList>
    </citation>
    <scope>NUCLEOTIDE SEQUENCE</scope>
    <source>
        <strain evidence="1">CGMCC 1.15095</strain>
    </source>
</reference>
<gene>
    <name evidence="1" type="ORF">GCM10011494_15750</name>
</gene>
<keyword evidence="2" id="KW-1185">Reference proteome</keyword>
<dbReference type="EMBL" id="BMHK01000008">
    <property type="protein sequence ID" value="GGB98132.1"/>
    <property type="molecule type" value="Genomic_DNA"/>
</dbReference>
<proteinExistence type="predicted"/>
<name>A0A916TRF1_9SPHN</name>
<comment type="caution">
    <text evidence="1">The sequence shown here is derived from an EMBL/GenBank/DDBJ whole genome shotgun (WGS) entry which is preliminary data.</text>
</comment>
<accession>A0A916TRF1</accession>
<evidence type="ECO:0000313" key="1">
    <source>
        <dbReference type="EMBL" id="GGB98132.1"/>
    </source>
</evidence>
<sequence length="103" mass="11553">MLVRPATDEVLRISGRATLHDDADLCERLSAGGKPAVLVVRVAIERAAFHCVRSARRAKLWDPASWDATTRISFGRIYAEALEQPDLREPFDRIADESDSKLY</sequence>
<reference evidence="1" key="1">
    <citation type="journal article" date="2014" name="Int. J. Syst. Evol. Microbiol.">
        <title>Complete genome sequence of Corynebacterium casei LMG S-19264T (=DSM 44701T), isolated from a smear-ripened cheese.</title>
        <authorList>
            <consortium name="US DOE Joint Genome Institute (JGI-PGF)"/>
            <person name="Walter F."/>
            <person name="Albersmeier A."/>
            <person name="Kalinowski J."/>
            <person name="Ruckert C."/>
        </authorList>
    </citation>
    <scope>NUCLEOTIDE SEQUENCE</scope>
    <source>
        <strain evidence="1">CGMCC 1.15095</strain>
    </source>
</reference>
<dbReference type="AlphaFoldDB" id="A0A916TRF1"/>
<evidence type="ECO:0000313" key="2">
    <source>
        <dbReference type="Proteomes" id="UP000608154"/>
    </source>
</evidence>
<organism evidence="1 2">
    <name type="scientific">Novosphingobium endophyticum</name>
    <dbReference type="NCBI Taxonomy" id="1955250"/>
    <lineage>
        <taxon>Bacteria</taxon>
        <taxon>Pseudomonadati</taxon>
        <taxon>Pseudomonadota</taxon>
        <taxon>Alphaproteobacteria</taxon>
        <taxon>Sphingomonadales</taxon>
        <taxon>Sphingomonadaceae</taxon>
        <taxon>Novosphingobium</taxon>
    </lineage>
</organism>